<keyword evidence="3" id="KW-1185">Reference proteome</keyword>
<reference evidence="2 3" key="1">
    <citation type="submission" date="2018-12" db="EMBL/GenBank/DDBJ databases">
        <authorList>
            <consortium name="Pathogen Informatics"/>
        </authorList>
    </citation>
    <scope>NUCLEOTIDE SEQUENCE [LARGE SCALE GENOMIC DNA]</scope>
    <source>
        <strain evidence="2 3">NCTC13354</strain>
    </source>
</reference>
<keyword evidence="1" id="KW-0812">Transmembrane</keyword>
<dbReference type="Proteomes" id="UP000269542">
    <property type="component" value="Chromosome"/>
</dbReference>
<accession>A0A448PG53</accession>
<name>A0A448PG53_9ACTO</name>
<evidence type="ECO:0000313" key="2">
    <source>
        <dbReference type="EMBL" id="VEI13905.1"/>
    </source>
</evidence>
<sequence>MEAHIIAPRVAVATVEVSFVFVMGNIPQHRN</sequence>
<organism evidence="2 3">
    <name type="scientific">Trueperella bialowiezensis</name>
    <dbReference type="NCBI Taxonomy" id="312285"/>
    <lineage>
        <taxon>Bacteria</taxon>
        <taxon>Bacillati</taxon>
        <taxon>Actinomycetota</taxon>
        <taxon>Actinomycetes</taxon>
        <taxon>Actinomycetales</taxon>
        <taxon>Actinomycetaceae</taxon>
        <taxon>Trueperella</taxon>
    </lineage>
</organism>
<dbReference type="KEGG" id="tbw:NCTC13354_01631"/>
<gene>
    <name evidence="2" type="ORF">NCTC13354_01631</name>
</gene>
<dbReference type="AlphaFoldDB" id="A0A448PG53"/>
<proteinExistence type="predicted"/>
<keyword evidence="1" id="KW-1133">Transmembrane helix</keyword>
<dbReference type="EMBL" id="LR134476">
    <property type="protein sequence ID" value="VEI13905.1"/>
    <property type="molecule type" value="Genomic_DNA"/>
</dbReference>
<protein>
    <submittedName>
        <fullName evidence="2">Uncharacterized protein</fullName>
    </submittedName>
</protein>
<evidence type="ECO:0000256" key="1">
    <source>
        <dbReference type="SAM" id="Phobius"/>
    </source>
</evidence>
<keyword evidence="1" id="KW-0472">Membrane</keyword>
<feature type="transmembrane region" description="Helical" evidence="1">
    <location>
        <begin position="6"/>
        <end position="26"/>
    </location>
</feature>
<evidence type="ECO:0000313" key="3">
    <source>
        <dbReference type="Proteomes" id="UP000269542"/>
    </source>
</evidence>